<reference evidence="1" key="1">
    <citation type="submission" date="2022-10" db="EMBL/GenBank/DDBJ databases">
        <title>Complete Genome of Trichothecium roseum strain YXFP-22015, a Plant Pathogen Isolated from Citrus.</title>
        <authorList>
            <person name="Wang Y."/>
            <person name="Zhu L."/>
        </authorList>
    </citation>
    <scope>NUCLEOTIDE SEQUENCE</scope>
    <source>
        <strain evidence="1">YXFP-22015</strain>
    </source>
</reference>
<evidence type="ECO:0000313" key="1">
    <source>
        <dbReference type="EMBL" id="KAI9898738.1"/>
    </source>
</evidence>
<name>A0ACC0UYZ4_9HYPO</name>
<gene>
    <name evidence="1" type="ORF">N3K66_007098</name>
</gene>
<evidence type="ECO:0000313" key="2">
    <source>
        <dbReference type="Proteomes" id="UP001163324"/>
    </source>
</evidence>
<organism evidence="1 2">
    <name type="scientific">Trichothecium roseum</name>
    <dbReference type="NCBI Taxonomy" id="47278"/>
    <lineage>
        <taxon>Eukaryota</taxon>
        <taxon>Fungi</taxon>
        <taxon>Dikarya</taxon>
        <taxon>Ascomycota</taxon>
        <taxon>Pezizomycotina</taxon>
        <taxon>Sordariomycetes</taxon>
        <taxon>Hypocreomycetidae</taxon>
        <taxon>Hypocreales</taxon>
        <taxon>Hypocreales incertae sedis</taxon>
        <taxon>Trichothecium</taxon>
    </lineage>
</organism>
<dbReference type="EMBL" id="CM047945">
    <property type="protein sequence ID" value="KAI9898738.1"/>
    <property type="molecule type" value="Genomic_DNA"/>
</dbReference>
<accession>A0ACC0UYZ4</accession>
<keyword evidence="2" id="KW-1185">Reference proteome</keyword>
<protein>
    <submittedName>
        <fullName evidence="1">Uncharacterized protein</fullName>
    </submittedName>
</protein>
<sequence length="613" mass="67825">MASNPDLRARLAAVLPRGRSLTVHHLSTPPTKTDALYSAPPGERPDRTYRENHFLAVSIPAPCPDMSSSSSLAEKEEAATTTAATTTTTITSDDSNNNNNNNNSGNEKGKRQVLILGVEIFIYTTAKSTTIFVAKADSTGYLSLLDLPRGAPSPIREVTATFISFLVDARQRPRVPLVLSLFARSQSQYLFPGSVENAGKHVLDDRGLVKWWCRVLNPMLPASRRRSRKAARAYITIPGLDEYETRSFFPPSTDASQQQKSWAVGIPLDRLSHYAREFDWVPPRCLIPRFPDDPKSRFRDELDEEAHGSGAFKTTGSWKSVRNLDTFWEMMAYRQECSSGRMTGFIWVVFDDESASTASEKPPPATSETNAPSSSLSSSSKKGDEKDQQPQTPQTQRTVVIRTPSTTPRKLFPASKKDKGDDVAAAADEPSSSLNVKLAAAKKKQKQSRTRRRKRLSGPIVPRAPRVKTEQRNYLVEKTPAQTKYYAWPPEGRGGRVVSDKDYRRMVELLLHLDFATLDKAASSTRRWASEVGLGRGCWGYDVEGEMEVPVAVVGEEKEGQGKAGGVNNLGGLVKRKRTDSAPEVKTLGTGLIRKKPRPEEGDEEEGKKTEEK</sequence>
<comment type="caution">
    <text evidence="1">The sequence shown here is derived from an EMBL/GenBank/DDBJ whole genome shotgun (WGS) entry which is preliminary data.</text>
</comment>
<proteinExistence type="predicted"/>
<dbReference type="Proteomes" id="UP001163324">
    <property type="component" value="Chromosome 6"/>
</dbReference>